<dbReference type="SUPFAM" id="SSF52047">
    <property type="entry name" value="RNI-like"/>
    <property type="match status" value="1"/>
</dbReference>
<dbReference type="InterPro" id="IPR032675">
    <property type="entry name" value="LRR_dom_sf"/>
</dbReference>
<evidence type="ECO:0000313" key="2">
    <source>
        <dbReference type="EMBL" id="EPQ51503.1"/>
    </source>
</evidence>
<dbReference type="Proteomes" id="UP000030669">
    <property type="component" value="Unassembled WGS sequence"/>
</dbReference>
<organism evidence="2 3">
    <name type="scientific">Gloeophyllum trabeum (strain ATCC 11539 / FP-39264 / Madison 617)</name>
    <name type="common">Brown rot fungus</name>
    <dbReference type="NCBI Taxonomy" id="670483"/>
    <lineage>
        <taxon>Eukaryota</taxon>
        <taxon>Fungi</taxon>
        <taxon>Dikarya</taxon>
        <taxon>Basidiomycota</taxon>
        <taxon>Agaricomycotina</taxon>
        <taxon>Agaricomycetes</taxon>
        <taxon>Gloeophyllales</taxon>
        <taxon>Gloeophyllaceae</taxon>
        <taxon>Gloeophyllum</taxon>
    </lineage>
</organism>
<sequence>MVNSLSIEGCIPLCSFWELEESLKNIIIMCPRLTKLALSPDFLVAEEFRYLNLAPLLIARSTLTELSLGRSIPLSFCVLDFLGSMPQLQALSLYVGSTTQAELVYMDPACLAKLERLWLYLTDGCSLDCLAMLQTPSLIHLTVAGWGSGRMEDIMRVRGRNLKFLSLDTWSSMTDDRAAVSHCPVLEHLVVNQNTTVRSHPNLRFLDIWHCPEEDAPDWTPEPALFSNLERVRILDWSLKNIPNLLDVLPPTRDTDKDLRLLLPGAVVWDCPTRILEEEYVPSRGIVATYLPRNLGEFCRTDDRESSEQDDFDDSDDESYVYSSVPTSPWSCSSSASEIVEALKL</sequence>
<feature type="region of interest" description="Disordered" evidence="1">
    <location>
        <begin position="301"/>
        <end position="332"/>
    </location>
</feature>
<dbReference type="KEGG" id="gtr:GLOTRDRAFT_132870"/>
<dbReference type="GeneID" id="19302593"/>
<dbReference type="OrthoDB" id="3258555at2759"/>
<feature type="compositionally biased region" description="Acidic residues" evidence="1">
    <location>
        <begin position="308"/>
        <end position="319"/>
    </location>
</feature>
<dbReference type="EMBL" id="KB469310">
    <property type="protein sequence ID" value="EPQ51503.1"/>
    <property type="molecule type" value="Genomic_DNA"/>
</dbReference>
<feature type="compositionally biased region" description="Low complexity" evidence="1">
    <location>
        <begin position="320"/>
        <end position="332"/>
    </location>
</feature>
<reference evidence="2 3" key="1">
    <citation type="journal article" date="2012" name="Science">
        <title>The Paleozoic origin of enzymatic lignin decomposition reconstructed from 31 fungal genomes.</title>
        <authorList>
            <person name="Floudas D."/>
            <person name="Binder M."/>
            <person name="Riley R."/>
            <person name="Barry K."/>
            <person name="Blanchette R.A."/>
            <person name="Henrissat B."/>
            <person name="Martinez A.T."/>
            <person name="Otillar R."/>
            <person name="Spatafora J.W."/>
            <person name="Yadav J.S."/>
            <person name="Aerts A."/>
            <person name="Benoit I."/>
            <person name="Boyd A."/>
            <person name="Carlson A."/>
            <person name="Copeland A."/>
            <person name="Coutinho P.M."/>
            <person name="de Vries R.P."/>
            <person name="Ferreira P."/>
            <person name="Findley K."/>
            <person name="Foster B."/>
            <person name="Gaskell J."/>
            <person name="Glotzer D."/>
            <person name="Gorecki P."/>
            <person name="Heitman J."/>
            <person name="Hesse C."/>
            <person name="Hori C."/>
            <person name="Igarashi K."/>
            <person name="Jurgens J.A."/>
            <person name="Kallen N."/>
            <person name="Kersten P."/>
            <person name="Kohler A."/>
            <person name="Kuees U."/>
            <person name="Kumar T.K.A."/>
            <person name="Kuo A."/>
            <person name="LaButti K."/>
            <person name="Larrondo L.F."/>
            <person name="Lindquist E."/>
            <person name="Ling A."/>
            <person name="Lombard V."/>
            <person name="Lucas S."/>
            <person name="Lundell T."/>
            <person name="Martin R."/>
            <person name="McLaughlin D.J."/>
            <person name="Morgenstern I."/>
            <person name="Morin E."/>
            <person name="Murat C."/>
            <person name="Nagy L.G."/>
            <person name="Nolan M."/>
            <person name="Ohm R.A."/>
            <person name="Patyshakuliyeva A."/>
            <person name="Rokas A."/>
            <person name="Ruiz-Duenas F.J."/>
            <person name="Sabat G."/>
            <person name="Salamov A."/>
            <person name="Samejima M."/>
            <person name="Schmutz J."/>
            <person name="Slot J.C."/>
            <person name="St John F."/>
            <person name="Stenlid J."/>
            <person name="Sun H."/>
            <person name="Sun S."/>
            <person name="Syed K."/>
            <person name="Tsang A."/>
            <person name="Wiebenga A."/>
            <person name="Young D."/>
            <person name="Pisabarro A."/>
            <person name="Eastwood D.C."/>
            <person name="Martin F."/>
            <person name="Cullen D."/>
            <person name="Grigoriev I.V."/>
            <person name="Hibbett D.S."/>
        </authorList>
    </citation>
    <scope>NUCLEOTIDE SEQUENCE [LARGE SCALE GENOMIC DNA]</scope>
    <source>
        <strain evidence="2 3">ATCC 11539</strain>
    </source>
</reference>
<dbReference type="AlphaFoldDB" id="S7PVI7"/>
<evidence type="ECO:0008006" key="4">
    <source>
        <dbReference type="Google" id="ProtNLM"/>
    </source>
</evidence>
<dbReference type="HOGENOM" id="CLU_804231_0_0_1"/>
<dbReference type="Gene3D" id="3.80.10.10">
    <property type="entry name" value="Ribonuclease Inhibitor"/>
    <property type="match status" value="1"/>
</dbReference>
<evidence type="ECO:0000256" key="1">
    <source>
        <dbReference type="SAM" id="MobiDB-lite"/>
    </source>
</evidence>
<evidence type="ECO:0000313" key="3">
    <source>
        <dbReference type="Proteomes" id="UP000030669"/>
    </source>
</evidence>
<dbReference type="RefSeq" id="XP_007869970.1">
    <property type="nucleotide sequence ID" value="XM_007871779.1"/>
</dbReference>
<accession>S7PVI7</accession>
<gene>
    <name evidence="2" type="ORF">GLOTRDRAFT_132870</name>
</gene>
<keyword evidence="3" id="KW-1185">Reference proteome</keyword>
<protein>
    <recommendedName>
        <fullName evidence="4">RNI-like protein</fullName>
    </recommendedName>
</protein>
<name>S7PVI7_GLOTA</name>
<proteinExistence type="predicted"/>